<dbReference type="InterPro" id="IPR032808">
    <property type="entry name" value="DoxX"/>
</dbReference>
<keyword evidence="4 7" id="KW-0812">Transmembrane</keyword>
<dbReference type="AlphaFoldDB" id="A0A926XYC4"/>
<gene>
    <name evidence="8" type="ORF">IC229_17130</name>
</gene>
<proteinExistence type="inferred from homology"/>
<feature type="transmembrane region" description="Helical" evidence="7">
    <location>
        <begin position="66"/>
        <end position="97"/>
    </location>
</feature>
<dbReference type="Pfam" id="PF07681">
    <property type="entry name" value="DoxX"/>
    <property type="match status" value="1"/>
</dbReference>
<evidence type="ECO:0000313" key="8">
    <source>
        <dbReference type="EMBL" id="MBD2702376.1"/>
    </source>
</evidence>
<evidence type="ECO:0000313" key="9">
    <source>
        <dbReference type="Proteomes" id="UP000598820"/>
    </source>
</evidence>
<keyword evidence="6 7" id="KW-0472">Membrane</keyword>
<feature type="transmembrane region" description="Helical" evidence="7">
    <location>
        <begin position="12"/>
        <end position="31"/>
    </location>
</feature>
<evidence type="ECO:0000256" key="6">
    <source>
        <dbReference type="ARBA" id="ARBA00023136"/>
    </source>
</evidence>
<dbReference type="EMBL" id="JACWZY010000014">
    <property type="protein sequence ID" value="MBD2702376.1"/>
    <property type="molecule type" value="Genomic_DNA"/>
</dbReference>
<evidence type="ECO:0000256" key="1">
    <source>
        <dbReference type="ARBA" id="ARBA00004651"/>
    </source>
</evidence>
<comment type="caution">
    <text evidence="8">The sequence shown here is derived from an EMBL/GenBank/DDBJ whole genome shotgun (WGS) entry which is preliminary data.</text>
</comment>
<evidence type="ECO:0000256" key="2">
    <source>
        <dbReference type="ARBA" id="ARBA00006679"/>
    </source>
</evidence>
<keyword evidence="3" id="KW-1003">Cell membrane</keyword>
<comment type="similarity">
    <text evidence="2">Belongs to the DoxX family.</text>
</comment>
<sequence>MKIFSTEGIFREGGLMLTRVIVGLLLTYHGWEVFDPVQMNQYAAWDTFKESSSPSFMVYLGKGSELVAGILLTLGLLTRVAALLTIGTLLYITFFVGHGKFWYEDQHPFLFVLLAMVFFFTGPGRWSLDALLEKNTRKR</sequence>
<dbReference type="GO" id="GO:0005886">
    <property type="term" value="C:plasma membrane"/>
    <property type="evidence" value="ECO:0007669"/>
    <property type="project" value="UniProtKB-SubCell"/>
</dbReference>
<dbReference type="Proteomes" id="UP000598820">
    <property type="component" value="Unassembled WGS sequence"/>
</dbReference>
<dbReference type="InterPro" id="IPR051907">
    <property type="entry name" value="DoxX-like_oxidoreductase"/>
</dbReference>
<reference evidence="8" key="1">
    <citation type="submission" date="2020-09" db="EMBL/GenBank/DDBJ databases">
        <authorList>
            <person name="Kim M.K."/>
        </authorList>
    </citation>
    <scope>NUCLEOTIDE SEQUENCE</scope>
    <source>
        <strain evidence="8">BT702</strain>
    </source>
</reference>
<keyword evidence="5 7" id="KW-1133">Transmembrane helix</keyword>
<dbReference type="PANTHER" id="PTHR33452:SF1">
    <property type="entry name" value="INNER MEMBRANE PROTEIN YPHA-RELATED"/>
    <property type="match status" value="1"/>
</dbReference>
<protein>
    <submittedName>
        <fullName evidence="8">DoxX family protein</fullName>
    </submittedName>
</protein>
<accession>A0A926XYC4</accession>
<keyword evidence="9" id="KW-1185">Reference proteome</keyword>
<name>A0A926XYC4_9BACT</name>
<dbReference type="RefSeq" id="WP_190888223.1">
    <property type="nucleotide sequence ID" value="NZ_JACWZY010000014.1"/>
</dbReference>
<dbReference type="PANTHER" id="PTHR33452">
    <property type="entry name" value="OXIDOREDUCTASE CATD-RELATED"/>
    <property type="match status" value="1"/>
</dbReference>
<evidence type="ECO:0000256" key="5">
    <source>
        <dbReference type="ARBA" id="ARBA00022989"/>
    </source>
</evidence>
<evidence type="ECO:0000256" key="4">
    <source>
        <dbReference type="ARBA" id="ARBA00022692"/>
    </source>
</evidence>
<organism evidence="8 9">
    <name type="scientific">Spirosoma profusum</name>
    <dbReference type="NCBI Taxonomy" id="2771354"/>
    <lineage>
        <taxon>Bacteria</taxon>
        <taxon>Pseudomonadati</taxon>
        <taxon>Bacteroidota</taxon>
        <taxon>Cytophagia</taxon>
        <taxon>Cytophagales</taxon>
        <taxon>Cytophagaceae</taxon>
        <taxon>Spirosoma</taxon>
    </lineage>
</organism>
<feature type="transmembrane region" description="Helical" evidence="7">
    <location>
        <begin position="109"/>
        <end position="128"/>
    </location>
</feature>
<evidence type="ECO:0000256" key="7">
    <source>
        <dbReference type="SAM" id="Phobius"/>
    </source>
</evidence>
<comment type="subcellular location">
    <subcellularLocation>
        <location evidence="1">Cell membrane</location>
        <topology evidence="1">Multi-pass membrane protein</topology>
    </subcellularLocation>
</comment>
<evidence type="ECO:0000256" key="3">
    <source>
        <dbReference type="ARBA" id="ARBA00022475"/>
    </source>
</evidence>